<gene>
    <name evidence="1" type="ORF">L873DRAFT_493608</name>
</gene>
<dbReference type="AlphaFoldDB" id="A0A3N4K8D1"/>
<name>A0A3N4K8D1_9PEZI</name>
<reference evidence="1 2" key="1">
    <citation type="journal article" date="2018" name="Nat. Ecol. Evol.">
        <title>Pezizomycetes genomes reveal the molecular basis of ectomycorrhizal truffle lifestyle.</title>
        <authorList>
            <person name="Murat C."/>
            <person name="Payen T."/>
            <person name="Noel B."/>
            <person name="Kuo A."/>
            <person name="Morin E."/>
            <person name="Chen J."/>
            <person name="Kohler A."/>
            <person name="Krizsan K."/>
            <person name="Balestrini R."/>
            <person name="Da Silva C."/>
            <person name="Montanini B."/>
            <person name="Hainaut M."/>
            <person name="Levati E."/>
            <person name="Barry K.W."/>
            <person name="Belfiori B."/>
            <person name="Cichocki N."/>
            <person name="Clum A."/>
            <person name="Dockter R.B."/>
            <person name="Fauchery L."/>
            <person name="Guy J."/>
            <person name="Iotti M."/>
            <person name="Le Tacon F."/>
            <person name="Lindquist E.A."/>
            <person name="Lipzen A."/>
            <person name="Malagnac F."/>
            <person name="Mello A."/>
            <person name="Molinier V."/>
            <person name="Miyauchi S."/>
            <person name="Poulain J."/>
            <person name="Riccioni C."/>
            <person name="Rubini A."/>
            <person name="Sitrit Y."/>
            <person name="Splivallo R."/>
            <person name="Traeger S."/>
            <person name="Wang M."/>
            <person name="Zifcakova L."/>
            <person name="Wipf D."/>
            <person name="Zambonelli A."/>
            <person name="Paolocci F."/>
            <person name="Nowrousian M."/>
            <person name="Ottonello S."/>
            <person name="Baldrian P."/>
            <person name="Spatafora J.W."/>
            <person name="Henrissat B."/>
            <person name="Nagy L.G."/>
            <person name="Aury J.M."/>
            <person name="Wincker P."/>
            <person name="Grigoriev I.V."/>
            <person name="Bonfante P."/>
            <person name="Martin F.M."/>
        </authorList>
    </citation>
    <scope>NUCLEOTIDE SEQUENCE [LARGE SCALE GENOMIC DNA]</scope>
    <source>
        <strain evidence="1 2">120613-1</strain>
    </source>
</reference>
<dbReference type="EMBL" id="ML120369">
    <property type="protein sequence ID" value="RPB02195.1"/>
    <property type="molecule type" value="Genomic_DNA"/>
</dbReference>
<keyword evidence="2" id="KW-1185">Reference proteome</keyword>
<proteinExistence type="predicted"/>
<dbReference type="Proteomes" id="UP000276215">
    <property type="component" value="Unassembled WGS sequence"/>
</dbReference>
<evidence type="ECO:0000313" key="1">
    <source>
        <dbReference type="EMBL" id="RPB02195.1"/>
    </source>
</evidence>
<organism evidence="1 2">
    <name type="scientific">Choiromyces venosus 120613-1</name>
    <dbReference type="NCBI Taxonomy" id="1336337"/>
    <lineage>
        <taxon>Eukaryota</taxon>
        <taxon>Fungi</taxon>
        <taxon>Dikarya</taxon>
        <taxon>Ascomycota</taxon>
        <taxon>Pezizomycotina</taxon>
        <taxon>Pezizomycetes</taxon>
        <taxon>Pezizales</taxon>
        <taxon>Tuberaceae</taxon>
        <taxon>Choiromyces</taxon>
    </lineage>
</organism>
<protein>
    <submittedName>
        <fullName evidence="1">Uncharacterized protein</fullName>
    </submittedName>
</protein>
<evidence type="ECO:0000313" key="2">
    <source>
        <dbReference type="Proteomes" id="UP000276215"/>
    </source>
</evidence>
<accession>A0A3N4K8D1</accession>
<sequence length="102" mass="11377">MIKLTVEGRCGCTCLTKETRRCVISRKLCTPSYLLVGKSQWAKIFHETAQLPYAIALVHTGYDIKGKSVELLAVFTMYFAAKSSTDLCSHPTIVYNTDTTHT</sequence>